<comment type="similarity">
    <text evidence="2">Belongs to the cytochrome P450 family.</text>
</comment>
<keyword evidence="9" id="KW-1185">Reference proteome</keyword>
<dbReference type="FunCoup" id="A0A165D754">
    <property type="interactions" value="182"/>
</dbReference>
<dbReference type="Pfam" id="PF00067">
    <property type="entry name" value="p450"/>
    <property type="match status" value="1"/>
</dbReference>
<evidence type="ECO:0000256" key="2">
    <source>
        <dbReference type="ARBA" id="ARBA00010617"/>
    </source>
</evidence>
<evidence type="ECO:0000256" key="1">
    <source>
        <dbReference type="ARBA" id="ARBA00001971"/>
    </source>
</evidence>
<dbReference type="EMBL" id="KV424074">
    <property type="protein sequence ID" value="KZT52204.1"/>
    <property type="molecule type" value="Genomic_DNA"/>
</dbReference>
<dbReference type="PRINTS" id="PR00385">
    <property type="entry name" value="P450"/>
</dbReference>
<name>A0A165D754_9BASI</name>
<dbReference type="Proteomes" id="UP000076842">
    <property type="component" value="Unassembled WGS sequence"/>
</dbReference>
<keyword evidence="4 6" id="KW-0479">Metal-binding</keyword>
<dbReference type="GO" id="GO:0004497">
    <property type="term" value="F:monooxygenase activity"/>
    <property type="evidence" value="ECO:0007669"/>
    <property type="project" value="InterPro"/>
</dbReference>
<dbReference type="PANTHER" id="PTHR24304">
    <property type="entry name" value="CYTOCHROME P450 FAMILY 7"/>
    <property type="match status" value="1"/>
</dbReference>
<comment type="cofactor">
    <cofactor evidence="1 6">
        <name>heme</name>
        <dbReference type="ChEBI" id="CHEBI:30413"/>
    </cofactor>
</comment>
<dbReference type="AlphaFoldDB" id="A0A165D754"/>
<evidence type="ECO:0000256" key="3">
    <source>
        <dbReference type="ARBA" id="ARBA00022617"/>
    </source>
</evidence>
<dbReference type="InterPro" id="IPR036396">
    <property type="entry name" value="Cyt_P450_sf"/>
</dbReference>
<dbReference type="InterPro" id="IPR050529">
    <property type="entry name" value="CYP450_sterol_14alpha_dmase"/>
</dbReference>
<dbReference type="PRINTS" id="PR00465">
    <property type="entry name" value="EP450IV"/>
</dbReference>
<evidence type="ECO:0000256" key="6">
    <source>
        <dbReference type="PIRSR" id="PIRSR602403-1"/>
    </source>
</evidence>
<organism evidence="8 9">
    <name type="scientific">Calocera cornea HHB12733</name>
    <dbReference type="NCBI Taxonomy" id="1353952"/>
    <lineage>
        <taxon>Eukaryota</taxon>
        <taxon>Fungi</taxon>
        <taxon>Dikarya</taxon>
        <taxon>Basidiomycota</taxon>
        <taxon>Agaricomycotina</taxon>
        <taxon>Dacrymycetes</taxon>
        <taxon>Dacrymycetales</taxon>
        <taxon>Dacrymycetaceae</taxon>
        <taxon>Calocera</taxon>
    </lineage>
</organism>
<dbReference type="GO" id="GO:0020037">
    <property type="term" value="F:heme binding"/>
    <property type="evidence" value="ECO:0007669"/>
    <property type="project" value="InterPro"/>
</dbReference>
<dbReference type="GO" id="GO:0005506">
    <property type="term" value="F:iron ion binding"/>
    <property type="evidence" value="ECO:0007669"/>
    <property type="project" value="InterPro"/>
</dbReference>
<dbReference type="InterPro" id="IPR002403">
    <property type="entry name" value="Cyt_P450_E_grp-IV"/>
</dbReference>
<gene>
    <name evidence="8" type="ORF">CALCODRAFT_512195</name>
</gene>
<feature type="binding site" description="axial binding residue" evidence="6">
    <location>
        <position position="465"/>
    </location>
    <ligand>
        <name>heme</name>
        <dbReference type="ChEBI" id="CHEBI:30413"/>
    </ligand>
    <ligandPart>
        <name>Fe</name>
        <dbReference type="ChEBI" id="CHEBI:18248"/>
    </ligandPart>
</feature>
<keyword evidence="3 6" id="KW-0349">Heme</keyword>
<evidence type="ECO:0000256" key="7">
    <source>
        <dbReference type="SAM" id="Phobius"/>
    </source>
</evidence>
<dbReference type="Gene3D" id="1.10.630.10">
    <property type="entry name" value="Cytochrome P450"/>
    <property type="match status" value="1"/>
</dbReference>
<evidence type="ECO:0000256" key="5">
    <source>
        <dbReference type="ARBA" id="ARBA00023004"/>
    </source>
</evidence>
<dbReference type="STRING" id="1353952.A0A165D754"/>
<dbReference type="PANTHER" id="PTHR24304:SF2">
    <property type="entry name" value="24-HYDROXYCHOLESTEROL 7-ALPHA-HYDROXYLASE"/>
    <property type="match status" value="1"/>
</dbReference>
<reference evidence="8 9" key="1">
    <citation type="journal article" date="2016" name="Mol. Biol. Evol.">
        <title>Comparative Genomics of Early-Diverging Mushroom-Forming Fungi Provides Insights into the Origins of Lignocellulose Decay Capabilities.</title>
        <authorList>
            <person name="Nagy L.G."/>
            <person name="Riley R."/>
            <person name="Tritt A."/>
            <person name="Adam C."/>
            <person name="Daum C."/>
            <person name="Floudas D."/>
            <person name="Sun H."/>
            <person name="Yadav J.S."/>
            <person name="Pangilinan J."/>
            <person name="Larsson K.H."/>
            <person name="Matsuura K."/>
            <person name="Barry K."/>
            <person name="Labutti K."/>
            <person name="Kuo R."/>
            <person name="Ohm R.A."/>
            <person name="Bhattacharya S.S."/>
            <person name="Shirouzu T."/>
            <person name="Yoshinaga Y."/>
            <person name="Martin F.M."/>
            <person name="Grigoriev I.V."/>
            <person name="Hibbett D.S."/>
        </authorList>
    </citation>
    <scope>NUCLEOTIDE SEQUENCE [LARGE SCALE GENOMIC DNA]</scope>
    <source>
        <strain evidence="8 9">HHB12733</strain>
    </source>
</reference>
<keyword evidence="7" id="KW-0812">Transmembrane</keyword>
<evidence type="ECO:0000313" key="8">
    <source>
        <dbReference type="EMBL" id="KZT52204.1"/>
    </source>
</evidence>
<dbReference type="InterPro" id="IPR001128">
    <property type="entry name" value="Cyt_P450"/>
</dbReference>
<protein>
    <submittedName>
        <fullName evidence="8">Cytochrome P450 51</fullName>
    </submittedName>
</protein>
<feature type="transmembrane region" description="Helical" evidence="7">
    <location>
        <begin position="16"/>
        <end position="38"/>
    </location>
</feature>
<sequence>MEGLVDAAFALLARVGWFWLAAFLFLGFPVLAVALNVVKQLPFMKDPNQPPVVFHLLPFFGSTITYGMDPYKFFFAMREKEDNMIMGGKLSQVNAEEAYRNLTTPVFGEDVVFDVPNHVLMEQKRFVKFGLTTENLRAYVGMIEEEVEMFLSFDPAFSAYNSSGKDVWGTFDAYHAMSQLTILTASRTLQGNEVRSQMKKMFAQMYEDLDGGFTPLNMIVPNIALPNNIRRNKARKAMTEFYMNILRTRREKPSAETEYDMIAALKDQHYKDGRPVSDREIAHMMIALLMAGQHTSSATVSWCLFHIAHRQDIPQALFQEQVESFSNHDGSLRSPTYEELKGLPILDSIIRETLRLHPPLHSLMRKVVSDLPVPYSLGSAPENRTLVIPKGNYVLAAPCVTQVDPGIWRKPMEWQPSRWTETGNLAAQLYRDYAETCEKVNYGFAMISNGTDSPYQPFGSRRHRCIGEQFAYVQLETILAVIVRKLEMKIDHVPSHNYTTLIISPQKPRSINFRRRR</sequence>
<keyword evidence="7" id="KW-1133">Transmembrane helix</keyword>
<keyword evidence="7" id="KW-0472">Membrane</keyword>
<feature type="transmembrane region" description="Helical" evidence="7">
    <location>
        <begin position="50"/>
        <end position="68"/>
    </location>
</feature>
<dbReference type="SUPFAM" id="SSF48264">
    <property type="entry name" value="Cytochrome P450"/>
    <property type="match status" value="1"/>
</dbReference>
<evidence type="ECO:0000313" key="9">
    <source>
        <dbReference type="Proteomes" id="UP000076842"/>
    </source>
</evidence>
<accession>A0A165D754</accession>
<dbReference type="OrthoDB" id="1055148at2759"/>
<evidence type="ECO:0000256" key="4">
    <source>
        <dbReference type="ARBA" id="ARBA00022723"/>
    </source>
</evidence>
<keyword evidence="5 6" id="KW-0408">Iron</keyword>
<dbReference type="InParanoid" id="A0A165D754"/>
<proteinExistence type="inferred from homology"/>
<dbReference type="CDD" id="cd11042">
    <property type="entry name" value="CYP51-like"/>
    <property type="match status" value="1"/>
</dbReference>
<dbReference type="GO" id="GO:0016705">
    <property type="term" value="F:oxidoreductase activity, acting on paired donors, with incorporation or reduction of molecular oxygen"/>
    <property type="evidence" value="ECO:0007669"/>
    <property type="project" value="InterPro"/>
</dbReference>